<dbReference type="InterPro" id="IPR032675">
    <property type="entry name" value="LRR_dom_sf"/>
</dbReference>
<comment type="subcellular location">
    <subcellularLocation>
        <location evidence="1">Nucleus</location>
    </subcellularLocation>
</comment>
<dbReference type="Proteomes" id="UP000663760">
    <property type="component" value="Chromosome 6"/>
</dbReference>
<dbReference type="CDD" id="cd22159">
    <property type="entry name" value="F-box_AtTIR1-like"/>
    <property type="match status" value="1"/>
</dbReference>
<dbReference type="GO" id="GO:0009734">
    <property type="term" value="P:auxin-activated signaling pathway"/>
    <property type="evidence" value="ECO:0007669"/>
    <property type="project" value="UniProtKB-KW"/>
</dbReference>
<dbReference type="EMBL" id="LR746269">
    <property type="protein sequence ID" value="CAA7398462.1"/>
    <property type="molecule type" value="Genomic_DNA"/>
</dbReference>
<evidence type="ECO:0000313" key="10">
    <source>
        <dbReference type="Proteomes" id="UP000663760"/>
    </source>
</evidence>
<feature type="domain" description="Transport inhibitor response 1" evidence="8">
    <location>
        <begin position="64"/>
        <end position="110"/>
    </location>
</feature>
<dbReference type="InterPro" id="IPR006553">
    <property type="entry name" value="Leu-rich_rpt_Cys-con_subtyp"/>
</dbReference>
<dbReference type="Gene3D" id="1.20.1280.50">
    <property type="match status" value="1"/>
</dbReference>
<dbReference type="GO" id="GO:0031146">
    <property type="term" value="P:SCF-dependent proteasomal ubiquitin-dependent protein catabolic process"/>
    <property type="evidence" value="ECO:0007669"/>
    <property type="project" value="TreeGrafter"/>
</dbReference>
<dbReference type="InterPro" id="IPR041101">
    <property type="entry name" value="Transp_inhibit"/>
</dbReference>
<evidence type="ECO:0000256" key="5">
    <source>
        <dbReference type="ARBA" id="ARBA00023294"/>
    </source>
</evidence>
<dbReference type="OrthoDB" id="423607at2759"/>
<feature type="domain" description="COI1 F-box" evidence="7">
    <location>
        <begin position="6"/>
        <end position="44"/>
    </location>
</feature>
<evidence type="ECO:0000259" key="7">
    <source>
        <dbReference type="Pfam" id="PF18511"/>
    </source>
</evidence>
<dbReference type="GO" id="GO:0010152">
    <property type="term" value="P:pollen maturation"/>
    <property type="evidence" value="ECO:0007669"/>
    <property type="project" value="UniProtKB-ARBA"/>
</dbReference>
<proteinExistence type="predicted"/>
<dbReference type="SUPFAM" id="SSF81383">
    <property type="entry name" value="F-box domain"/>
    <property type="match status" value="1"/>
</dbReference>
<accession>A0A7I8KLW2</accession>
<sequence length="576" mass="63706">MGSVAAFPDEVWEYVFSFVTDDVDRNSISLVCRAWHRLDRLSRASIFVGNCYAVDPRRAIERFPGLRWVSLKGKPHFADFNLVPDDWGGGAFGWISALAEGCPLLEGLRMKRMVVTDECLELIARSFRNFRALDLNTCEGFSTAGLAAIAANCRHLRELNLQENNVEDWSGHWLSHFPESSTSLVSLSIACLEGPVNLSVLERLLSRNPNLQTLRLNQAVPLERLASILHLAPRLTDLGTGRFLVDPHADASFKLESAFASCRGLKILSGNWDRVPPYLTAIHSICDRLTSLNLSYATLQSADLIKLVSHSTHLQQLWVMDLIEDDGLEAVASSCKQLEDLRVFPSDPYGQAPPVALTERGLVAVSAGCPRLQSVLYFCRQMTNAALAAIACNRPNLVRFRLCIMEPRVPDYVTLQPLDAGFGAVVAACHGLRRLSVSGLLTDKFFEAIDGAAQQLEMLSVAFAGESDAGLHHVLSGCPRLRKLEIRDCPFGDKALLDNAAKLETMRSLWMSSCSVTLGACRALARKMPQLSVEVIEETRPGSPDSWPDDTIVEKLYIYRTLAGPRRDAPDFVWIL</sequence>
<evidence type="ECO:0000313" key="9">
    <source>
        <dbReference type="EMBL" id="CAA7398462.1"/>
    </source>
</evidence>
<evidence type="ECO:0000256" key="2">
    <source>
        <dbReference type="ARBA" id="ARBA00004906"/>
    </source>
</evidence>
<dbReference type="PANTHER" id="PTHR16134">
    <property type="entry name" value="F-BOX/TPR REPEAT PROTEIN POF3"/>
    <property type="match status" value="1"/>
</dbReference>
<evidence type="ECO:0000259" key="8">
    <source>
        <dbReference type="Pfam" id="PF18791"/>
    </source>
</evidence>
<dbReference type="GO" id="GO:0010011">
    <property type="term" value="F:auxin binding"/>
    <property type="evidence" value="ECO:0007669"/>
    <property type="project" value="UniProtKB-ARBA"/>
</dbReference>
<keyword evidence="10" id="KW-1185">Reference proteome</keyword>
<dbReference type="SUPFAM" id="SSF52047">
    <property type="entry name" value="RNI-like"/>
    <property type="match status" value="1"/>
</dbReference>
<dbReference type="Gene3D" id="3.80.10.10">
    <property type="entry name" value="Ribonuclease Inhibitor"/>
    <property type="match status" value="1"/>
</dbReference>
<dbReference type="FunFam" id="3.80.10.10:FF:000029">
    <property type="entry name" value="Transport inhibitor response 1"/>
    <property type="match status" value="1"/>
</dbReference>
<dbReference type="FunFam" id="1.20.1280.50:FF:000006">
    <property type="entry name" value="Transport inhibitor response 1"/>
    <property type="match status" value="1"/>
</dbReference>
<evidence type="ECO:0000256" key="6">
    <source>
        <dbReference type="ARBA" id="ARBA00064183"/>
    </source>
</evidence>
<dbReference type="InterPro" id="IPR036047">
    <property type="entry name" value="F-box-like_dom_sf"/>
</dbReference>
<dbReference type="GO" id="GO:0005634">
    <property type="term" value="C:nucleus"/>
    <property type="evidence" value="ECO:0007669"/>
    <property type="project" value="UniProtKB-SubCell"/>
</dbReference>
<dbReference type="SMART" id="SM00367">
    <property type="entry name" value="LRR_CC"/>
    <property type="match status" value="5"/>
</dbReference>
<protein>
    <submittedName>
        <fullName evidence="9">Uncharacterized protein</fullName>
    </submittedName>
</protein>
<dbReference type="Pfam" id="PF18791">
    <property type="entry name" value="Transp_inhibit"/>
    <property type="match status" value="1"/>
</dbReference>
<gene>
    <name evidence="9" type="ORF">SI8410_06009127</name>
</gene>
<evidence type="ECO:0000256" key="1">
    <source>
        <dbReference type="ARBA" id="ARBA00004123"/>
    </source>
</evidence>
<keyword evidence="3" id="KW-0833">Ubl conjugation pathway</keyword>
<evidence type="ECO:0000256" key="4">
    <source>
        <dbReference type="ARBA" id="ARBA00023242"/>
    </source>
</evidence>
<dbReference type="GO" id="GO:0019005">
    <property type="term" value="C:SCF ubiquitin ligase complex"/>
    <property type="evidence" value="ECO:0007669"/>
    <property type="project" value="TreeGrafter"/>
</dbReference>
<dbReference type="InterPro" id="IPR041567">
    <property type="entry name" value="COI1_F-box"/>
</dbReference>
<keyword evidence="4" id="KW-0539">Nucleus</keyword>
<dbReference type="AlphaFoldDB" id="A0A7I8KLW2"/>
<comment type="pathway">
    <text evidence="2">Protein modification; protein ubiquitination.</text>
</comment>
<organism evidence="9 10">
    <name type="scientific">Spirodela intermedia</name>
    <name type="common">Intermediate duckweed</name>
    <dbReference type="NCBI Taxonomy" id="51605"/>
    <lineage>
        <taxon>Eukaryota</taxon>
        <taxon>Viridiplantae</taxon>
        <taxon>Streptophyta</taxon>
        <taxon>Embryophyta</taxon>
        <taxon>Tracheophyta</taxon>
        <taxon>Spermatophyta</taxon>
        <taxon>Magnoliopsida</taxon>
        <taxon>Liliopsida</taxon>
        <taxon>Araceae</taxon>
        <taxon>Lemnoideae</taxon>
        <taxon>Spirodela</taxon>
    </lineage>
</organism>
<dbReference type="Pfam" id="PF18511">
    <property type="entry name" value="F-box_5"/>
    <property type="match status" value="1"/>
</dbReference>
<name>A0A7I8KLW2_SPIIN</name>
<keyword evidence="5" id="KW-0927">Auxin signaling pathway</keyword>
<evidence type="ECO:0000256" key="3">
    <source>
        <dbReference type="ARBA" id="ARBA00022786"/>
    </source>
</evidence>
<reference evidence="9" key="1">
    <citation type="submission" date="2020-02" db="EMBL/GenBank/DDBJ databases">
        <authorList>
            <person name="Scholz U."/>
            <person name="Mascher M."/>
            <person name="Fiebig A."/>
        </authorList>
    </citation>
    <scope>NUCLEOTIDE SEQUENCE</scope>
</reference>
<dbReference type="PANTHER" id="PTHR16134:SF66">
    <property type="entry name" value="PROTEIN TRANSPORT INHIBITOR RESPONSE 1"/>
    <property type="match status" value="1"/>
</dbReference>
<comment type="subunit">
    <text evidence="6">Part of a SCF (SKP1-cullin-F-box) protein ligase complex. May interact with auxin and auxin-responsive proteins.</text>
</comment>